<name>A0AAV9IA33_9RHOD</name>
<accession>A0AAV9IA33</accession>
<evidence type="ECO:0000256" key="2">
    <source>
        <dbReference type="ARBA" id="ARBA00022777"/>
    </source>
</evidence>
<dbReference type="PROSITE" id="PS00584">
    <property type="entry name" value="PFKB_KINASES_2"/>
    <property type="match status" value="1"/>
</dbReference>
<gene>
    <name evidence="4" type="ORF">GAYE_SCF02G2158</name>
</gene>
<dbReference type="Gene3D" id="3.40.1190.20">
    <property type="match status" value="1"/>
</dbReference>
<evidence type="ECO:0000259" key="3">
    <source>
        <dbReference type="Pfam" id="PF00294"/>
    </source>
</evidence>
<comment type="caution">
    <text evidence="4">The sequence shown here is derived from an EMBL/GenBank/DDBJ whole genome shotgun (WGS) entry which is preliminary data.</text>
</comment>
<dbReference type="Pfam" id="PF00294">
    <property type="entry name" value="PfkB"/>
    <property type="match status" value="1"/>
</dbReference>
<dbReference type="PANTHER" id="PTHR10584:SF166">
    <property type="entry name" value="RIBOKINASE"/>
    <property type="match status" value="1"/>
</dbReference>
<dbReference type="EMBL" id="JANCYU010000022">
    <property type="protein sequence ID" value="KAK4524259.1"/>
    <property type="molecule type" value="Genomic_DNA"/>
</dbReference>
<keyword evidence="5" id="KW-1185">Reference proteome</keyword>
<dbReference type="InterPro" id="IPR029056">
    <property type="entry name" value="Ribokinase-like"/>
</dbReference>
<organism evidence="4 5">
    <name type="scientific">Galdieria yellowstonensis</name>
    <dbReference type="NCBI Taxonomy" id="3028027"/>
    <lineage>
        <taxon>Eukaryota</taxon>
        <taxon>Rhodophyta</taxon>
        <taxon>Bangiophyceae</taxon>
        <taxon>Galdieriales</taxon>
        <taxon>Galdieriaceae</taxon>
        <taxon>Galdieria</taxon>
    </lineage>
</organism>
<dbReference type="InterPro" id="IPR011611">
    <property type="entry name" value="PfkB_dom"/>
</dbReference>
<reference evidence="4 5" key="1">
    <citation type="submission" date="2022-07" db="EMBL/GenBank/DDBJ databases">
        <title>Genome-wide signatures of adaptation to extreme environments.</title>
        <authorList>
            <person name="Cho C.H."/>
            <person name="Yoon H.S."/>
        </authorList>
    </citation>
    <scope>NUCLEOTIDE SEQUENCE [LARGE SCALE GENOMIC DNA]</scope>
    <source>
        <strain evidence="4 5">108.79 E11</strain>
    </source>
</reference>
<sequence>MSLHVYRTGCWNTFRESRNRYFLLKFVRRLSDTASSLRPGLILGCGSNVVDHFVYVNNQPVRSSKSLLSHDDSSTKTNVSPNSWSHVCVGGVTLNHLSWASRLRAKCGLLAAQGTDSIGESIREACKQYGIFTEDIVVSSQYSSSSSVVFYNSKGERSIVMARGATSLMDREFVKEHFSSSLDKACILSTEISQVPLSGVLYLLRRASEKGIPSVLDVDVSLTTACQVETKLGSELEFIDCLHSASVVKLSLSEAESLVRYLFPVCKLEDTTCSVMQFSSILLEKLSSAKMVIVTLGSRGSVLTSNVGSVFVASHNDTRVVDTTGAGDAYLGGVLAYLYHYGFPNSESRLLILGQVASRCASLCCGFVGGLAPLDFSLETCLADLKNSRVEAWFPESHV</sequence>
<evidence type="ECO:0000313" key="4">
    <source>
        <dbReference type="EMBL" id="KAK4524259.1"/>
    </source>
</evidence>
<proteinExistence type="predicted"/>
<evidence type="ECO:0000313" key="5">
    <source>
        <dbReference type="Proteomes" id="UP001300502"/>
    </source>
</evidence>
<evidence type="ECO:0000256" key="1">
    <source>
        <dbReference type="ARBA" id="ARBA00022679"/>
    </source>
</evidence>
<protein>
    <recommendedName>
        <fullName evidence="3">Carbohydrate kinase PfkB domain-containing protein</fullName>
    </recommendedName>
</protein>
<dbReference type="InterPro" id="IPR002173">
    <property type="entry name" value="Carboh/pur_kinase_PfkB_CS"/>
</dbReference>
<dbReference type="PANTHER" id="PTHR10584">
    <property type="entry name" value="SUGAR KINASE"/>
    <property type="match status" value="1"/>
</dbReference>
<dbReference type="SUPFAM" id="SSF53613">
    <property type="entry name" value="Ribokinase-like"/>
    <property type="match status" value="1"/>
</dbReference>
<dbReference type="AlphaFoldDB" id="A0AAV9IA33"/>
<dbReference type="Proteomes" id="UP001300502">
    <property type="component" value="Unassembled WGS sequence"/>
</dbReference>
<feature type="domain" description="Carbohydrate kinase PfkB" evidence="3">
    <location>
        <begin position="89"/>
        <end position="370"/>
    </location>
</feature>
<dbReference type="GO" id="GO:0016301">
    <property type="term" value="F:kinase activity"/>
    <property type="evidence" value="ECO:0007669"/>
    <property type="project" value="UniProtKB-KW"/>
</dbReference>
<keyword evidence="2" id="KW-0418">Kinase</keyword>
<keyword evidence="1" id="KW-0808">Transferase</keyword>